<dbReference type="EMBL" id="JAYGII010000014">
    <property type="protein sequence ID" value="MEA5445764.1"/>
    <property type="molecule type" value="Genomic_DNA"/>
</dbReference>
<organism evidence="2 3">
    <name type="scientific">Natronospira elongata</name>
    <dbReference type="NCBI Taxonomy" id="3110268"/>
    <lineage>
        <taxon>Bacteria</taxon>
        <taxon>Pseudomonadati</taxon>
        <taxon>Pseudomonadota</taxon>
        <taxon>Gammaproteobacteria</taxon>
        <taxon>Natronospirales</taxon>
        <taxon>Natronospiraceae</taxon>
        <taxon>Natronospira</taxon>
    </lineage>
</organism>
<protein>
    <submittedName>
        <fullName evidence="2">HAD-IA family hydrolase</fullName>
    </submittedName>
</protein>
<keyword evidence="1 2" id="KW-0378">Hydrolase</keyword>
<dbReference type="PRINTS" id="PR00413">
    <property type="entry name" value="HADHALOGNASE"/>
</dbReference>
<evidence type="ECO:0000313" key="3">
    <source>
        <dbReference type="Proteomes" id="UP001302316"/>
    </source>
</evidence>
<gene>
    <name evidence="2" type="ORF">VCB98_08025</name>
</gene>
<evidence type="ECO:0000256" key="1">
    <source>
        <dbReference type="ARBA" id="ARBA00022801"/>
    </source>
</evidence>
<comment type="caution">
    <text evidence="2">The sequence shown here is derived from an EMBL/GenBank/DDBJ whole genome shotgun (WGS) entry which is preliminary data.</text>
</comment>
<dbReference type="PANTHER" id="PTHR43316">
    <property type="entry name" value="HYDROLASE, HALOACID DELAHOGENASE-RELATED"/>
    <property type="match status" value="1"/>
</dbReference>
<dbReference type="GO" id="GO:0016787">
    <property type="term" value="F:hydrolase activity"/>
    <property type="evidence" value="ECO:0007669"/>
    <property type="project" value="UniProtKB-KW"/>
</dbReference>
<proteinExistence type="predicted"/>
<dbReference type="NCBIfam" id="TIGR01549">
    <property type="entry name" value="HAD-SF-IA-v1"/>
    <property type="match status" value="1"/>
</dbReference>
<reference evidence="2 3" key="1">
    <citation type="submission" date="2023-12" db="EMBL/GenBank/DDBJ databases">
        <title>Whole-genome sequencing of halo(alkali)philic microorganisms from hypersaline lakes.</title>
        <authorList>
            <person name="Sorokin D.Y."/>
            <person name="Merkel A.Y."/>
            <person name="Messina E."/>
            <person name="Yakimov M."/>
        </authorList>
    </citation>
    <scope>NUCLEOTIDE SEQUENCE [LARGE SCALE GENOMIC DNA]</scope>
    <source>
        <strain evidence="2 3">AB-CW1</strain>
    </source>
</reference>
<dbReference type="InterPro" id="IPR023214">
    <property type="entry name" value="HAD_sf"/>
</dbReference>
<dbReference type="InterPro" id="IPR036412">
    <property type="entry name" value="HAD-like_sf"/>
</dbReference>
<dbReference type="RefSeq" id="WP_346051518.1">
    <property type="nucleotide sequence ID" value="NZ_JAYGII010000014.1"/>
</dbReference>
<dbReference type="SUPFAM" id="SSF56784">
    <property type="entry name" value="HAD-like"/>
    <property type="match status" value="1"/>
</dbReference>
<name>A0AAP6JIH2_9GAMM</name>
<dbReference type="Gene3D" id="3.40.50.1000">
    <property type="entry name" value="HAD superfamily/HAD-like"/>
    <property type="match status" value="1"/>
</dbReference>
<dbReference type="NCBIfam" id="TIGR01509">
    <property type="entry name" value="HAD-SF-IA-v3"/>
    <property type="match status" value="1"/>
</dbReference>
<sequence>MTRIQAISFDLDDTLWPVAPVITAAEQAVHDFFASQAPTVAERFDVAGLRDLRVSLARELPHLAHDLSLMRRLSLERACQISGVSTDLAEPAFQVFFQARNRVEWYPDVAATLGRLAQRFPLVALTNGNADLQLTGLAEWFRFSLSAIEVGAAKPDPAMFHAAADRLALAPEQILHVGDDPGCDLAGAHSAGFQAVLIDRQGRHKGLATKAPVITSLEDLPVI</sequence>
<dbReference type="PANTHER" id="PTHR43316:SF3">
    <property type="entry name" value="HALOACID DEHALOGENASE, TYPE II (AFU_ORTHOLOGUE AFUA_2G07750)-RELATED"/>
    <property type="match status" value="1"/>
</dbReference>
<dbReference type="SFLD" id="SFLDS00003">
    <property type="entry name" value="Haloacid_Dehalogenase"/>
    <property type="match status" value="1"/>
</dbReference>
<evidence type="ECO:0000313" key="2">
    <source>
        <dbReference type="EMBL" id="MEA5445764.1"/>
    </source>
</evidence>
<dbReference type="AlphaFoldDB" id="A0AAP6JIH2"/>
<dbReference type="Proteomes" id="UP001302316">
    <property type="component" value="Unassembled WGS sequence"/>
</dbReference>
<dbReference type="Gene3D" id="1.20.120.1600">
    <property type="match status" value="1"/>
</dbReference>
<dbReference type="SFLD" id="SFLDG01129">
    <property type="entry name" value="C1.5:_HAD__Beta-PGM__Phosphata"/>
    <property type="match status" value="1"/>
</dbReference>
<dbReference type="Pfam" id="PF00702">
    <property type="entry name" value="Hydrolase"/>
    <property type="match status" value="1"/>
</dbReference>
<dbReference type="InterPro" id="IPR006439">
    <property type="entry name" value="HAD-SF_hydro_IA"/>
</dbReference>
<accession>A0AAP6JIH2</accession>
<keyword evidence="3" id="KW-1185">Reference proteome</keyword>
<dbReference type="InterPro" id="IPR051540">
    <property type="entry name" value="S-2-haloacid_dehalogenase"/>
</dbReference>